<evidence type="ECO:0000256" key="5">
    <source>
        <dbReference type="SAM" id="Phobius"/>
    </source>
</evidence>
<evidence type="ECO:0000256" key="3">
    <source>
        <dbReference type="ARBA" id="ARBA00043265"/>
    </source>
</evidence>
<dbReference type="Gene3D" id="2.60.40.10">
    <property type="entry name" value="Immunoglobulins"/>
    <property type="match status" value="1"/>
</dbReference>
<dbReference type="SMART" id="SM00406">
    <property type="entry name" value="IGv"/>
    <property type="match status" value="1"/>
</dbReference>
<protein>
    <recommendedName>
        <fullName evidence="6">Ig-like domain-containing protein</fullName>
    </recommendedName>
</protein>
<keyword evidence="2" id="KW-1064">Adaptive immunity</keyword>
<dbReference type="InterPro" id="IPR007110">
    <property type="entry name" value="Ig-like_dom"/>
</dbReference>
<dbReference type="PROSITE" id="PS50835">
    <property type="entry name" value="IG_LIKE"/>
    <property type="match status" value="1"/>
</dbReference>
<keyword evidence="1" id="KW-0391">Immunity</keyword>
<dbReference type="InterPro" id="IPR003599">
    <property type="entry name" value="Ig_sub"/>
</dbReference>
<dbReference type="InterPro" id="IPR036179">
    <property type="entry name" value="Ig-like_dom_sf"/>
</dbReference>
<reference evidence="7" key="1">
    <citation type="submission" date="2025-08" db="UniProtKB">
        <authorList>
            <consortium name="Ensembl"/>
        </authorList>
    </citation>
    <scope>IDENTIFICATION</scope>
</reference>
<dbReference type="GO" id="GO:0019814">
    <property type="term" value="C:immunoglobulin complex"/>
    <property type="evidence" value="ECO:0007669"/>
    <property type="project" value="UniProtKB-KW"/>
</dbReference>
<dbReference type="Proteomes" id="UP000694549">
    <property type="component" value="Unplaced"/>
</dbReference>
<name>A0A8B9ZW87_9AVES</name>
<dbReference type="FunFam" id="2.60.40.10:FF:002198">
    <property type="entry name" value="Immunoglobulin heavy variable 5-2"/>
    <property type="match status" value="1"/>
</dbReference>
<dbReference type="InterPro" id="IPR013783">
    <property type="entry name" value="Ig-like_fold"/>
</dbReference>
<evidence type="ECO:0000313" key="8">
    <source>
        <dbReference type="Proteomes" id="UP000694549"/>
    </source>
</evidence>
<feature type="compositionally biased region" description="Basic and acidic residues" evidence="4">
    <location>
        <begin position="236"/>
        <end position="257"/>
    </location>
</feature>
<evidence type="ECO:0000313" key="7">
    <source>
        <dbReference type="Ensembl" id="ENSAZOP00000020704.1"/>
    </source>
</evidence>
<dbReference type="SMART" id="SM00409">
    <property type="entry name" value="IG"/>
    <property type="match status" value="1"/>
</dbReference>
<dbReference type="InterPro" id="IPR050199">
    <property type="entry name" value="IgHV"/>
</dbReference>
<evidence type="ECO:0000256" key="4">
    <source>
        <dbReference type="SAM" id="MobiDB-lite"/>
    </source>
</evidence>
<feature type="domain" description="Ig-like" evidence="6">
    <location>
        <begin position="78"/>
        <end position="178"/>
    </location>
</feature>
<reference evidence="7" key="2">
    <citation type="submission" date="2025-09" db="UniProtKB">
        <authorList>
            <consortium name="Ensembl"/>
        </authorList>
    </citation>
    <scope>IDENTIFICATION</scope>
</reference>
<dbReference type="AlphaFoldDB" id="A0A8B9ZW87"/>
<dbReference type="Ensembl" id="ENSAZOT00000022239.1">
    <property type="protein sequence ID" value="ENSAZOP00000020704.1"/>
    <property type="gene ID" value="ENSAZOG00000013419.1"/>
</dbReference>
<feature type="transmembrane region" description="Helical" evidence="5">
    <location>
        <begin position="182"/>
        <end position="202"/>
    </location>
</feature>
<dbReference type="GO" id="GO:0005576">
    <property type="term" value="C:extracellular region"/>
    <property type="evidence" value="ECO:0007669"/>
    <property type="project" value="UniProtKB-ARBA"/>
</dbReference>
<keyword evidence="3" id="KW-1280">Immunoglobulin</keyword>
<proteinExistence type="predicted"/>
<dbReference type="SUPFAM" id="SSF48726">
    <property type="entry name" value="Immunoglobulin"/>
    <property type="match status" value="1"/>
</dbReference>
<dbReference type="InterPro" id="IPR013106">
    <property type="entry name" value="Ig_V-set"/>
</dbReference>
<keyword evidence="8" id="KW-1185">Reference proteome</keyword>
<evidence type="ECO:0000256" key="1">
    <source>
        <dbReference type="ARBA" id="ARBA00022859"/>
    </source>
</evidence>
<dbReference type="Pfam" id="PF07686">
    <property type="entry name" value="V-set"/>
    <property type="match status" value="1"/>
</dbReference>
<evidence type="ECO:0000256" key="2">
    <source>
        <dbReference type="ARBA" id="ARBA00023130"/>
    </source>
</evidence>
<keyword evidence="5" id="KW-0472">Membrane</keyword>
<dbReference type="GO" id="GO:0002250">
    <property type="term" value="P:adaptive immune response"/>
    <property type="evidence" value="ECO:0007669"/>
    <property type="project" value="UniProtKB-KW"/>
</dbReference>
<keyword evidence="5" id="KW-0812">Transmembrane</keyword>
<dbReference type="PANTHER" id="PTHR23266">
    <property type="entry name" value="IMMUNOGLOBULIN HEAVY CHAIN"/>
    <property type="match status" value="1"/>
</dbReference>
<sequence>MSWPPADLGRKDRGRWAPLTYYEIPQSTEISHEGDVMNAAFGAFKCKVSAQHPAPLPFPTMSPRPHAFALLLLLAAVPGLRAAETLDESGGGLVSPGGSLTLVCKGSGFTFSSYYMWWVRQAPGKGFEFIAQINPGGSYTGYASAVKGRFTISRNNGHSLFFLLMNDLNAEDTATYYCAKQLVVVVGVMLLELIVVLLLALFMAQGIHPTQPVPASRSSSHHEYGQHQHQRHHGHHHEEHQYCQHDQHCQEPDHDYEQQQQHDQSHQDEHNYHNHYHCKHFLRSSRWRCLRP</sequence>
<evidence type="ECO:0000259" key="6">
    <source>
        <dbReference type="PROSITE" id="PS50835"/>
    </source>
</evidence>
<keyword evidence="5" id="KW-1133">Transmembrane helix</keyword>
<feature type="region of interest" description="Disordered" evidence="4">
    <location>
        <begin position="212"/>
        <end position="268"/>
    </location>
</feature>
<accession>A0A8B9ZW87</accession>
<organism evidence="7 8">
    <name type="scientific">Anas zonorhyncha</name>
    <name type="common">Eastern spot-billed duck</name>
    <dbReference type="NCBI Taxonomy" id="75864"/>
    <lineage>
        <taxon>Eukaryota</taxon>
        <taxon>Metazoa</taxon>
        <taxon>Chordata</taxon>
        <taxon>Craniata</taxon>
        <taxon>Vertebrata</taxon>
        <taxon>Euteleostomi</taxon>
        <taxon>Archelosauria</taxon>
        <taxon>Archosauria</taxon>
        <taxon>Dinosauria</taxon>
        <taxon>Saurischia</taxon>
        <taxon>Theropoda</taxon>
        <taxon>Coelurosauria</taxon>
        <taxon>Aves</taxon>
        <taxon>Neognathae</taxon>
        <taxon>Galloanserae</taxon>
        <taxon>Anseriformes</taxon>
        <taxon>Anatidae</taxon>
        <taxon>Anatinae</taxon>
        <taxon>Anas</taxon>
    </lineage>
</organism>